<dbReference type="EMBL" id="CP001804">
    <property type="protein sequence ID" value="ACY16723.1"/>
    <property type="molecule type" value="Genomic_DNA"/>
</dbReference>
<gene>
    <name evidence="3" type="ordered locus">Hoch_4226</name>
</gene>
<dbReference type="SMR" id="D0LL03"/>
<dbReference type="Pfam" id="PF00561">
    <property type="entry name" value="Abhydrolase_1"/>
    <property type="match status" value="1"/>
</dbReference>
<dbReference type="RefSeq" id="WP_012829321.1">
    <property type="nucleotide sequence ID" value="NC_013440.1"/>
</dbReference>
<dbReference type="AlphaFoldDB" id="D0LL03"/>
<evidence type="ECO:0000259" key="2">
    <source>
        <dbReference type="Pfam" id="PF00561"/>
    </source>
</evidence>
<dbReference type="eggNOG" id="COG1075">
    <property type="taxonomic scope" value="Bacteria"/>
</dbReference>
<accession>D0LL03</accession>
<name>D0LL03_HALO1</name>
<dbReference type="HOGENOM" id="CLU_810777_0_0_7"/>
<feature type="compositionally biased region" description="Basic residues" evidence="1">
    <location>
        <begin position="303"/>
        <end position="312"/>
    </location>
</feature>
<dbReference type="PANTHER" id="PTHR37946">
    <property type="entry name" value="SLL1969 PROTEIN"/>
    <property type="match status" value="1"/>
</dbReference>
<evidence type="ECO:0000256" key="1">
    <source>
        <dbReference type="SAM" id="MobiDB-lite"/>
    </source>
</evidence>
<dbReference type="ESTHER" id="halo1-d0ll03">
    <property type="family name" value="Lipase_2"/>
</dbReference>
<organism evidence="3 4">
    <name type="scientific">Haliangium ochraceum (strain DSM 14365 / JCM 11303 / SMP-2)</name>
    <dbReference type="NCBI Taxonomy" id="502025"/>
    <lineage>
        <taxon>Bacteria</taxon>
        <taxon>Pseudomonadati</taxon>
        <taxon>Myxococcota</taxon>
        <taxon>Polyangia</taxon>
        <taxon>Haliangiales</taxon>
        <taxon>Kofleriaceae</taxon>
        <taxon>Haliangium</taxon>
    </lineage>
</organism>
<feature type="region of interest" description="Disordered" evidence="1">
    <location>
        <begin position="266"/>
        <end position="342"/>
    </location>
</feature>
<protein>
    <submittedName>
        <fullName evidence="3">Lipase class 2</fullName>
    </submittedName>
</protein>
<feature type="domain" description="AB hydrolase-1" evidence="2">
    <location>
        <begin position="66"/>
        <end position="163"/>
    </location>
</feature>
<keyword evidence="4" id="KW-1185">Reference proteome</keyword>
<dbReference type="STRING" id="502025.Hoch_4226"/>
<feature type="compositionally biased region" description="Low complexity" evidence="1">
    <location>
        <begin position="284"/>
        <end position="293"/>
    </location>
</feature>
<dbReference type="Proteomes" id="UP000001880">
    <property type="component" value="Chromosome"/>
</dbReference>
<evidence type="ECO:0000313" key="3">
    <source>
        <dbReference type="EMBL" id="ACY16723.1"/>
    </source>
</evidence>
<dbReference type="InterPro" id="IPR029058">
    <property type="entry name" value="AB_hydrolase_fold"/>
</dbReference>
<dbReference type="InterPro" id="IPR000073">
    <property type="entry name" value="AB_hydrolase_1"/>
</dbReference>
<reference evidence="3 4" key="1">
    <citation type="journal article" date="2010" name="Stand. Genomic Sci.">
        <title>Complete genome sequence of Haliangium ochraceum type strain (SMP-2).</title>
        <authorList>
            <consortium name="US DOE Joint Genome Institute (JGI-PGF)"/>
            <person name="Ivanova N."/>
            <person name="Daum C."/>
            <person name="Lang E."/>
            <person name="Abt B."/>
            <person name="Kopitz M."/>
            <person name="Saunders E."/>
            <person name="Lapidus A."/>
            <person name="Lucas S."/>
            <person name="Glavina Del Rio T."/>
            <person name="Nolan M."/>
            <person name="Tice H."/>
            <person name="Copeland A."/>
            <person name="Cheng J.F."/>
            <person name="Chen F."/>
            <person name="Bruce D."/>
            <person name="Goodwin L."/>
            <person name="Pitluck S."/>
            <person name="Mavromatis K."/>
            <person name="Pati A."/>
            <person name="Mikhailova N."/>
            <person name="Chen A."/>
            <person name="Palaniappan K."/>
            <person name="Land M."/>
            <person name="Hauser L."/>
            <person name="Chang Y.J."/>
            <person name="Jeffries C.D."/>
            <person name="Detter J.C."/>
            <person name="Brettin T."/>
            <person name="Rohde M."/>
            <person name="Goker M."/>
            <person name="Bristow J."/>
            <person name="Markowitz V."/>
            <person name="Eisen J.A."/>
            <person name="Hugenholtz P."/>
            <person name="Kyrpides N.C."/>
            <person name="Klenk H.P."/>
        </authorList>
    </citation>
    <scope>NUCLEOTIDE SEQUENCE [LARGE SCALE GENOMIC DNA]</scope>
    <source>
        <strain evidence="4">DSM 14365 / CIP 107738 / JCM 11303 / AJ 13395 / SMP-2</strain>
    </source>
</reference>
<proteinExistence type="predicted"/>
<dbReference type="PANTHER" id="PTHR37946:SF1">
    <property type="entry name" value="SLL1969 PROTEIN"/>
    <property type="match status" value="1"/>
</dbReference>
<dbReference type="Gene3D" id="3.40.50.1820">
    <property type="entry name" value="alpha/beta hydrolase"/>
    <property type="match status" value="1"/>
</dbReference>
<dbReference type="KEGG" id="hoh:Hoch_4226"/>
<sequence length="342" mass="37479">MKQSSSIPWLLRWISAAPSRWLGRSSAVQQYIAGGTHGLSYLRHLARGNRVRRQASFEAIPEGQRPLLVIHGFMGTRGTMYPLEQRLAEDGFCVFSFNLGAINIRDIRRSAFLIHRKVERILEQTGWRELDIVAHSMGGLIGLYYIKKLGGHERVRKLVTLGTPYRGTWIALCGVATLGLLSTSSWQLVPGSRFLGELHDGPIPAGVHVYSIAAARDWLCPPSATRLQGVQSLTVPFGHGSLVVSADVYQYVQRILQSEAAVPEDIPFEAGADQQPWPERLEYDSVPSSDASPDLPPATQPLKRARAKRVRAANRGDAALAETSPRGVTSSALSSRRGKGNG</sequence>
<dbReference type="OrthoDB" id="275181at2"/>
<evidence type="ECO:0000313" key="4">
    <source>
        <dbReference type="Proteomes" id="UP000001880"/>
    </source>
</evidence>
<dbReference type="SUPFAM" id="SSF53474">
    <property type="entry name" value="alpha/beta-Hydrolases"/>
    <property type="match status" value="1"/>
</dbReference>